<evidence type="ECO:0000313" key="1">
    <source>
        <dbReference type="EMBL" id="KAI4326948.1"/>
    </source>
</evidence>
<evidence type="ECO:0000313" key="2">
    <source>
        <dbReference type="Proteomes" id="UP000828941"/>
    </source>
</evidence>
<dbReference type="Proteomes" id="UP000828941">
    <property type="component" value="Chromosome 8"/>
</dbReference>
<keyword evidence="2" id="KW-1185">Reference proteome</keyword>
<organism evidence="1 2">
    <name type="scientific">Bauhinia variegata</name>
    <name type="common">Purple orchid tree</name>
    <name type="synonym">Phanera variegata</name>
    <dbReference type="NCBI Taxonomy" id="167791"/>
    <lineage>
        <taxon>Eukaryota</taxon>
        <taxon>Viridiplantae</taxon>
        <taxon>Streptophyta</taxon>
        <taxon>Embryophyta</taxon>
        <taxon>Tracheophyta</taxon>
        <taxon>Spermatophyta</taxon>
        <taxon>Magnoliopsida</taxon>
        <taxon>eudicotyledons</taxon>
        <taxon>Gunneridae</taxon>
        <taxon>Pentapetalae</taxon>
        <taxon>rosids</taxon>
        <taxon>fabids</taxon>
        <taxon>Fabales</taxon>
        <taxon>Fabaceae</taxon>
        <taxon>Cercidoideae</taxon>
        <taxon>Cercideae</taxon>
        <taxon>Bauhiniinae</taxon>
        <taxon>Bauhinia</taxon>
    </lineage>
</organism>
<dbReference type="EMBL" id="CM039433">
    <property type="protein sequence ID" value="KAI4326948.1"/>
    <property type="molecule type" value="Genomic_DNA"/>
</dbReference>
<protein>
    <submittedName>
        <fullName evidence="1">Uncharacterized protein</fullName>
    </submittedName>
</protein>
<sequence length="306" mass="35491">MGRARLPVKFIEKEKCRRATFNKRTKGLKKKCYELSTLCGVDAAMIAYGQESENAEPEIWPEDPRELRRIVERYQAKIAEQRPKIYDVTAFFKDRKNKVEAEIAKVQKRIREAMYPTWHDSFNNLAEESYRLFIDALDAKLEACKQRITHLKRIRHNLKENTPAESVANGSHRHFMLNIPQSQPALALADNNYQLPYYPPPQFDESSSSVMFHLDPNLLPKNNEMENHWSGFPTSYHNGMQLQNFNNYHPAAAEPALQKNIPSPNIQYEAANFPARASPLQGLQPNSFYCMLQDETLNYTNLNKWA</sequence>
<proteinExistence type="predicted"/>
<accession>A0ACB9MS62</accession>
<gene>
    <name evidence="1" type="ORF">L6164_019458</name>
</gene>
<comment type="caution">
    <text evidence="1">The sequence shown here is derived from an EMBL/GenBank/DDBJ whole genome shotgun (WGS) entry which is preliminary data.</text>
</comment>
<name>A0ACB9MS62_BAUVA</name>
<reference evidence="1 2" key="1">
    <citation type="journal article" date="2022" name="DNA Res.">
        <title>Chromosomal-level genome assembly of the orchid tree Bauhinia variegata (Leguminosae; Cercidoideae) supports the allotetraploid origin hypothesis of Bauhinia.</title>
        <authorList>
            <person name="Zhong Y."/>
            <person name="Chen Y."/>
            <person name="Zheng D."/>
            <person name="Pang J."/>
            <person name="Liu Y."/>
            <person name="Luo S."/>
            <person name="Meng S."/>
            <person name="Qian L."/>
            <person name="Wei D."/>
            <person name="Dai S."/>
            <person name="Zhou R."/>
        </authorList>
    </citation>
    <scope>NUCLEOTIDE SEQUENCE [LARGE SCALE GENOMIC DNA]</scope>
    <source>
        <strain evidence="1">BV-YZ2020</strain>
    </source>
</reference>